<evidence type="ECO:0000256" key="4">
    <source>
        <dbReference type="ARBA" id="ARBA00023110"/>
    </source>
</evidence>
<comment type="similarity">
    <text evidence="2">Belongs to the PpiC/parvulin rotamase family.</text>
</comment>
<dbReference type="Proteomes" id="UP000321172">
    <property type="component" value="Chromosome"/>
</dbReference>
<proteinExistence type="inferred from homology"/>
<dbReference type="AlphaFoldDB" id="A0A5B8S6Z9"/>
<dbReference type="EMBL" id="CP042345">
    <property type="protein sequence ID" value="QEA17150.1"/>
    <property type="molecule type" value="Genomic_DNA"/>
</dbReference>
<reference evidence="6 7" key="1">
    <citation type="journal article" date="2013" name="J. Microbiol. Biotechnol.">
        <title>Novosphingobium ginsenosidimutans sp. nov., with the ability to convert ginsenoside.</title>
        <authorList>
            <person name="Kim J.K."/>
            <person name="He D."/>
            <person name="Liu Q.M."/>
            <person name="Park H.Y."/>
            <person name="Jung M.S."/>
            <person name="Yoon M.H."/>
            <person name="Kim S.C."/>
            <person name="Im W.T."/>
        </authorList>
    </citation>
    <scope>NUCLEOTIDE SEQUENCE [LARGE SCALE GENOMIC DNA]</scope>
    <source>
        <strain evidence="6 7">FW-6</strain>
    </source>
</reference>
<keyword evidence="7" id="KW-1185">Reference proteome</keyword>
<dbReference type="EC" id="5.2.1.8" evidence="3"/>
<evidence type="ECO:0000259" key="5">
    <source>
        <dbReference type="Pfam" id="PF13145"/>
    </source>
</evidence>
<dbReference type="PANTHER" id="PTHR47245:SF2">
    <property type="entry name" value="PEPTIDYL-PROLYL CIS-TRANS ISOMERASE HP_0175-RELATED"/>
    <property type="match status" value="1"/>
</dbReference>
<gene>
    <name evidence="6" type="ORF">FRF71_13970</name>
</gene>
<name>A0A5B8S6Z9_9SPHN</name>
<dbReference type="InterPro" id="IPR000297">
    <property type="entry name" value="PPIase_PpiC"/>
</dbReference>
<comment type="catalytic activity">
    <reaction evidence="1">
        <text>[protein]-peptidylproline (omega=180) = [protein]-peptidylproline (omega=0)</text>
        <dbReference type="Rhea" id="RHEA:16237"/>
        <dbReference type="Rhea" id="RHEA-COMP:10747"/>
        <dbReference type="Rhea" id="RHEA-COMP:10748"/>
        <dbReference type="ChEBI" id="CHEBI:83833"/>
        <dbReference type="ChEBI" id="CHEBI:83834"/>
        <dbReference type="EC" id="5.2.1.8"/>
    </reaction>
</comment>
<protein>
    <recommendedName>
        <fullName evidence="3">peptidylprolyl isomerase</fullName>
        <ecNumber evidence="3">5.2.1.8</ecNumber>
    </recommendedName>
</protein>
<dbReference type="PANTHER" id="PTHR47245">
    <property type="entry name" value="PEPTIDYLPROLYL ISOMERASE"/>
    <property type="match status" value="1"/>
</dbReference>
<sequence>MTWRTRAAALLREPLVHFLVAGALIFVVLSGRAPDTGERRIVVDEAVVTGLVNNYVQAFRRPPSDDELDGLIRDYVRGEVYYREALRLGLDRDDDVVKKRLRNKMLAIAGAEAEATRPSDAELQALLDKDPARYAEPPRYTLEQRYLGSDTPSLRAAAIAQLSSLKPGDAPTLPEQPIPLPGTLDGAPLIDIATQFGDDFALALEKAPTGRWTGPVASGFGLHLVKVIRRDNPPPPKLADIRQRLENDWRSAAVRKAEEDNLNALLKGYDVVIEKPR</sequence>
<feature type="domain" description="PpiC" evidence="5">
    <location>
        <begin position="118"/>
        <end position="242"/>
    </location>
</feature>
<evidence type="ECO:0000256" key="1">
    <source>
        <dbReference type="ARBA" id="ARBA00000971"/>
    </source>
</evidence>
<dbReference type="KEGG" id="ngf:FRF71_13970"/>
<evidence type="ECO:0000256" key="2">
    <source>
        <dbReference type="ARBA" id="ARBA00007656"/>
    </source>
</evidence>
<dbReference type="RefSeq" id="WP_147091229.1">
    <property type="nucleotide sequence ID" value="NZ_BAABJD010000002.1"/>
</dbReference>
<dbReference type="GO" id="GO:0003755">
    <property type="term" value="F:peptidyl-prolyl cis-trans isomerase activity"/>
    <property type="evidence" value="ECO:0007669"/>
    <property type="project" value="UniProtKB-KW"/>
</dbReference>
<keyword evidence="6" id="KW-0413">Isomerase</keyword>
<dbReference type="InterPro" id="IPR050245">
    <property type="entry name" value="PrsA_foldase"/>
</dbReference>
<accession>A0A5B8S6Z9</accession>
<dbReference type="OrthoDB" id="196786at2"/>
<dbReference type="Pfam" id="PF13145">
    <property type="entry name" value="Rotamase_2"/>
    <property type="match status" value="1"/>
</dbReference>
<evidence type="ECO:0000313" key="6">
    <source>
        <dbReference type="EMBL" id="QEA17150.1"/>
    </source>
</evidence>
<evidence type="ECO:0000256" key="3">
    <source>
        <dbReference type="ARBA" id="ARBA00013194"/>
    </source>
</evidence>
<organism evidence="6 7">
    <name type="scientific">Novosphingobium ginsenosidimutans</name>
    <dbReference type="NCBI Taxonomy" id="1176536"/>
    <lineage>
        <taxon>Bacteria</taxon>
        <taxon>Pseudomonadati</taxon>
        <taxon>Pseudomonadota</taxon>
        <taxon>Alphaproteobacteria</taxon>
        <taxon>Sphingomonadales</taxon>
        <taxon>Sphingomonadaceae</taxon>
        <taxon>Novosphingobium</taxon>
    </lineage>
</organism>
<evidence type="ECO:0000313" key="7">
    <source>
        <dbReference type="Proteomes" id="UP000321172"/>
    </source>
</evidence>
<keyword evidence="4" id="KW-0697">Rotamase</keyword>